<dbReference type="NCBIfam" id="TIGR00667">
    <property type="entry name" value="aat"/>
    <property type="match status" value="1"/>
</dbReference>
<protein>
    <recommendedName>
        <fullName evidence="11 15">Leucyl/phenylalanyl-tRNA--protein transferase</fullName>
        <ecNumber evidence="10 15">2.3.2.6</ecNumber>
    </recommendedName>
    <alternativeName>
        <fullName evidence="12 15">L/F-transferase</fullName>
    </alternativeName>
    <alternativeName>
        <fullName evidence="13 15">Leucyltransferase</fullName>
    </alternativeName>
    <alternativeName>
        <fullName evidence="14 15">Phenyalanyltransferase</fullName>
    </alternativeName>
</protein>
<dbReference type="InterPro" id="IPR042221">
    <property type="entry name" value="Leu/Phe-tRNA_Trfase_N"/>
</dbReference>
<dbReference type="Gene3D" id="3.30.70.3550">
    <property type="entry name" value="Leucyl/phenylalanyl-tRNA-protein transferase, N-terminal domain"/>
    <property type="match status" value="1"/>
</dbReference>
<sequence>MIPMLQPDDPPDHFPDPARALRHPDGLLAFGGDLSAERLVAAYQRGIFPWYNEGDPILWWSPDPRTVLLPAAIHRSRRLERRMRQARYRASIDEAFDPVVHACAEPRGTESGTWLLPEMHAAYSRLHHSQGLAHSIELWDGDHLVGGLYGIALGRVFFGESMFSRVPDASKILLVILGCQLARRDYRLIDAQVASPHLLRMGAQLWPRPRFLQELSRAVTDDPPLPLAPLDPDLSTPGGGLVAARDIEQRCRL</sequence>
<comment type="caution">
    <text evidence="16">The sequence shown here is derived from an EMBL/GenBank/DDBJ whole genome shotgun (WGS) entry which is preliminary data.</text>
</comment>
<dbReference type="SUPFAM" id="SSF55729">
    <property type="entry name" value="Acyl-CoA N-acyltransferases (Nat)"/>
    <property type="match status" value="1"/>
</dbReference>
<comment type="similarity">
    <text evidence="9 15">Belongs to the L/F-transferase family.</text>
</comment>
<reference evidence="16 17" key="1">
    <citation type="journal article" date="2019" name="ISME J.">
        <title>Candidatus Macondimonas diazotrophica, a novel gammaproteobacterial genus dominating crude-oil-contaminated coastal sediments.</title>
        <authorList>
            <person name="Karthikeyan S."/>
            <person name="Konstantinidis K."/>
        </authorList>
    </citation>
    <scope>NUCLEOTIDE SEQUENCE [LARGE SCALE GENOMIC DNA]</scope>
    <source>
        <strain evidence="16 17">KTK01</strain>
    </source>
</reference>
<dbReference type="EMBL" id="SRIO01000003">
    <property type="protein sequence ID" value="TFZ83472.1"/>
    <property type="molecule type" value="Genomic_DNA"/>
</dbReference>
<dbReference type="PANTHER" id="PTHR30098:SF2">
    <property type="entry name" value="LEUCYL_PHENYLALANYL-TRNA--PROTEIN TRANSFERASE"/>
    <property type="match status" value="1"/>
</dbReference>
<organism evidence="16 17">
    <name type="scientific">Candidatus Macondimonas diazotrophica</name>
    <dbReference type="NCBI Taxonomy" id="2305248"/>
    <lineage>
        <taxon>Bacteria</taxon>
        <taxon>Pseudomonadati</taxon>
        <taxon>Pseudomonadota</taxon>
        <taxon>Gammaproteobacteria</taxon>
        <taxon>Chromatiales</taxon>
        <taxon>Ectothiorhodospiraceae</taxon>
        <taxon>Candidatus Macondimonas</taxon>
    </lineage>
</organism>
<comment type="catalytic activity">
    <reaction evidence="7 15">
        <text>N-terminal L-lysyl-[protein] + L-leucyl-tRNA(Leu) = N-terminal L-leucyl-L-lysyl-[protein] + tRNA(Leu) + H(+)</text>
        <dbReference type="Rhea" id="RHEA:12340"/>
        <dbReference type="Rhea" id="RHEA-COMP:9613"/>
        <dbReference type="Rhea" id="RHEA-COMP:9622"/>
        <dbReference type="Rhea" id="RHEA-COMP:12670"/>
        <dbReference type="Rhea" id="RHEA-COMP:12671"/>
        <dbReference type="ChEBI" id="CHEBI:15378"/>
        <dbReference type="ChEBI" id="CHEBI:65249"/>
        <dbReference type="ChEBI" id="CHEBI:78442"/>
        <dbReference type="ChEBI" id="CHEBI:78494"/>
        <dbReference type="ChEBI" id="CHEBI:133043"/>
        <dbReference type="EC" id="2.3.2.6"/>
    </reaction>
</comment>
<name>A0A4Z0FAK0_9GAMM</name>
<dbReference type="GO" id="GO:0008914">
    <property type="term" value="F:leucyl-tRNA--protein transferase activity"/>
    <property type="evidence" value="ECO:0007669"/>
    <property type="project" value="UniProtKB-UniRule"/>
</dbReference>
<comment type="catalytic activity">
    <reaction evidence="5 15">
        <text>L-phenylalanyl-tRNA(Phe) + an N-terminal L-alpha-aminoacyl-[protein] = an N-terminal L-phenylalanyl-L-alpha-aminoacyl-[protein] + tRNA(Phe)</text>
        <dbReference type="Rhea" id="RHEA:43632"/>
        <dbReference type="Rhea" id="RHEA-COMP:9668"/>
        <dbReference type="Rhea" id="RHEA-COMP:9699"/>
        <dbReference type="Rhea" id="RHEA-COMP:10636"/>
        <dbReference type="Rhea" id="RHEA-COMP:10637"/>
        <dbReference type="ChEBI" id="CHEBI:78442"/>
        <dbReference type="ChEBI" id="CHEBI:78531"/>
        <dbReference type="ChEBI" id="CHEBI:78597"/>
        <dbReference type="ChEBI" id="CHEBI:83561"/>
        <dbReference type="EC" id="2.3.2.6"/>
    </reaction>
</comment>
<evidence type="ECO:0000256" key="14">
    <source>
        <dbReference type="ARBA" id="ARBA00083640"/>
    </source>
</evidence>
<comment type="subcellular location">
    <subcellularLocation>
        <location evidence="1 15">Cytoplasm</location>
    </subcellularLocation>
</comment>
<dbReference type="RefSeq" id="WP_135280889.1">
    <property type="nucleotide sequence ID" value="NZ_SRIO01000003.1"/>
</dbReference>
<accession>A0A4Z0FAK0</accession>
<evidence type="ECO:0000256" key="3">
    <source>
        <dbReference type="ARBA" id="ARBA00022679"/>
    </source>
</evidence>
<evidence type="ECO:0000256" key="5">
    <source>
        <dbReference type="ARBA" id="ARBA00050607"/>
    </source>
</evidence>
<evidence type="ECO:0000256" key="15">
    <source>
        <dbReference type="HAMAP-Rule" id="MF_00688"/>
    </source>
</evidence>
<dbReference type="PANTHER" id="PTHR30098">
    <property type="entry name" value="LEUCYL/PHENYLALANYL-TRNA--PROTEIN TRANSFERASE"/>
    <property type="match status" value="1"/>
</dbReference>
<evidence type="ECO:0000256" key="8">
    <source>
        <dbReference type="ARBA" id="ARBA00054043"/>
    </source>
</evidence>
<gene>
    <name evidence="15" type="primary">aat</name>
    <name evidence="16" type="ORF">E4680_02875</name>
</gene>
<dbReference type="GO" id="GO:0030163">
    <property type="term" value="P:protein catabolic process"/>
    <property type="evidence" value="ECO:0007669"/>
    <property type="project" value="UniProtKB-UniRule"/>
</dbReference>
<dbReference type="GO" id="GO:0005737">
    <property type="term" value="C:cytoplasm"/>
    <property type="evidence" value="ECO:0007669"/>
    <property type="project" value="UniProtKB-SubCell"/>
</dbReference>
<keyword evidence="2 15" id="KW-0963">Cytoplasm</keyword>
<evidence type="ECO:0000313" key="16">
    <source>
        <dbReference type="EMBL" id="TFZ83472.1"/>
    </source>
</evidence>
<evidence type="ECO:0000256" key="6">
    <source>
        <dbReference type="ARBA" id="ARBA00050652"/>
    </source>
</evidence>
<proteinExistence type="inferred from homology"/>
<dbReference type="InterPro" id="IPR016181">
    <property type="entry name" value="Acyl_CoA_acyltransferase"/>
</dbReference>
<keyword evidence="3 15" id="KW-0808">Transferase</keyword>
<dbReference type="EC" id="2.3.2.6" evidence="10 15"/>
<evidence type="ECO:0000256" key="13">
    <source>
        <dbReference type="ARBA" id="ARBA00077165"/>
    </source>
</evidence>
<dbReference type="Pfam" id="PF03588">
    <property type="entry name" value="Leu_Phe_trans"/>
    <property type="match status" value="1"/>
</dbReference>
<keyword evidence="4 15" id="KW-0012">Acyltransferase</keyword>
<dbReference type="HAMAP" id="MF_00688">
    <property type="entry name" value="Leu_Phe_trans"/>
    <property type="match status" value="1"/>
</dbReference>
<evidence type="ECO:0000256" key="4">
    <source>
        <dbReference type="ARBA" id="ARBA00023315"/>
    </source>
</evidence>
<dbReference type="AlphaFoldDB" id="A0A4Z0FAK0"/>
<dbReference type="InterPro" id="IPR004616">
    <property type="entry name" value="Leu/Phe-tRNA_Trfase"/>
</dbReference>
<evidence type="ECO:0000256" key="2">
    <source>
        <dbReference type="ARBA" id="ARBA00022490"/>
    </source>
</evidence>
<evidence type="ECO:0000256" key="10">
    <source>
        <dbReference type="ARBA" id="ARBA00066767"/>
    </source>
</evidence>
<dbReference type="Proteomes" id="UP000297890">
    <property type="component" value="Unassembled WGS sequence"/>
</dbReference>
<dbReference type="InterPro" id="IPR042203">
    <property type="entry name" value="Leu/Phe-tRNA_Trfase_C"/>
</dbReference>
<comment type="catalytic activity">
    <reaction evidence="6 15">
        <text>N-terminal L-arginyl-[protein] + L-leucyl-tRNA(Leu) = N-terminal L-leucyl-L-arginyl-[protein] + tRNA(Leu) + H(+)</text>
        <dbReference type="Rhea" id="RHEA:50416"/>
        <dbReference type="Rhea" id="RHEA-COMP:9613"/>
        <dbReference type="Rhea" id="RHEA-COMP:9622"/>
        <dbReference type="Rhea" id="RHEA-COMP:12672"/>
        <dbReference type="Rhea" id="RHEA-COMP:12673"/>
        <dbReference type="ChEBI" id="CHEBI:15378"/>
        <dbReference type="ChEBI" id="CHEBI:64719"/>
        <dbReference type="ChEBI" id="CHEBI:78442"/>
        <dbReference type="ChEBI" id="CHEBI:78494"/>
        <dbReference type="ChEBI" id="CHEBI:133044"/>
        <dbReference type="EC" id="2.3.2.6"/>
    </reaction>
</comment>
<evidence type="ECO:0000313" key="17">
    <source>
        <dbReference type="Proteomes" id="UP000297890"/>
    </source>
</evidence>
<dbReference type="OrthoDB" id="9790282at2"/>
<comment type="function">
    <text evidence="8 15">Functions in the N-end rule pathway of protein degradation where it conjugates Leu, Phe and, less efficiently, Met from aminoacyl-tRNAs to the N-termini of proteins containing an N-terminal arginine or lysine.</text>
</comment>
<evidence type="ECO:0000256" key="11">
    <source>
        <dbReference type="ARBA" id="ARBA00074372"/>
    </source>
</evidence>
<evidence type="ECO:0000256" key="7">
    <source>
        <dbReference type="ARBA" id="ARBA00051538"/>
    </source>
</evidence>
<evidence type="ECO:0000256" key="1">
    <source>
        <dbReference type="ARBA" id="ARBA00004496"/>
    </source>
</evidence>
<dbReference type="Gene3D" id="3.40.630.70">
    <property type="entry name" value="Leucyl/phenylalanyl-tRNA-protein transferase, C-terminal domain"/>
    <property type="match status" value="1"/>
</dbReference>
<keyword evidence="17" id="KW-1185">Reference proteome</keyword>
<evidence type="ECO:0000256" key="9">
    <source>
        <dbReference type="ARBA" id="ARBA00061535"/>
    </source>
</evidence>
<dbReference type="FunFam" id="3.30.70.3550:FF:000001">
    <property type="entry name" value="Leucyl/phenylalanyl-tRNA--protein transferase"/>
    <property type="match status" value="1"/>
</dbReference>
<evidence type="ECO:0000256" key="12">
    <source>
        <dbReference type="ARBA" id="ARBA00077136"/>
    </source>
</evidence>